<dbReference type="GO" id="GO:0015288">
    <property type="term" value="F:porin activity"/>
    <property type="evidence" value="ECO:0007669"/>
    <property type="project" value="UniProtKB-KW"/>
</dbReference>
<evidence type="ECO:0000256" key="14">
    <source>
        <dbReference type="ARBA" id="ARBA00023288"/>
    </source>
</evidence>
<evidence type="ECO:0000259" key="16">
    <source>
        <dbReference type="Pfam" id="PF02563"/>
    </source>
</evidence>
<dbReference type="GO" id="GO:0006811">
    <property type="term" value="P:monoatomic ion transport"/>
    <property type="evidence" value="ECO:0007669"/>
    <property type="project" value="UniProtKB-KW"/>
</dbReference>
<feature type="domain" description="SLBB" evidence="17">
    <location>
        <begin position="105"/>
        <end position="184"/>
    </location>
</feature>
<keyword evidence="3" id="KW-0813">Transport</keyword>
<dbReference type="eggNOG" id="COG1596">
    <property type="taxonomic scope" value="Bacteria"/>
</dbReference>
<keyword evidence="7 15" id="KW-0732">Signal</keyword>
<dbReference type="RefSeq" id="WP_021132713.1">
    <property type="nucleotide sequence ID" value="NZ_AQPH01000047.1"/>
</dbReference>
<dbReference type="OrthoDB" id="197007at2"/>
<dbReference type="Pfam" id="PF02563">
    <property type="entry name" value="Poly_export"/>
    <property type="match status" value="1"/>
</dbReference>
<feature type="chain" id="PRO_5004570430" evidence="15">
    <location>
        <begin position="24"/>
        <end position="190"/>
    </location>
</feature>
<evidence type="ECO:0000256" key="13">
    <source>
        <dbReference type="ARBA" id="ARBA00023237"/>
    </source>
</evidence>
<evidence type="ECO:0000256" key="5">
    <source>
        <dbReference type="ARBA" id="ARBA00022597"/>
    </source>
</evidence>
<protein>
    <submittedName>
        <fullName evidence="18">Polysaccharide export protein</fullName>
    </submittedName>
</protein>
<dbReference type="InterPro" id="IPR054765">
    <property type="entry name" value="SLBB_dom"/>
</dbReference>
<comment type="similarity">
    <text evidence="2">Belongs to the BexD/CtrA/VexA family.</text>
</comment>
<dbReference type="STRING" id="1316936.K678_12020"/>
<evidence type="ECO:0000313" key="19">
    <source>
        <dbReference type="Proteomes" id="UP000015350"/>
    </source>
</evidence>
<accession>S9TG48</accession>
<evidence type="ECO:0000313" key="18">
    <source>
        <dbReference type="EMBL" id="EPY01231.1"/>
    </source>
</evidence>
<evidence type="ECO:0000259" key="17">
    <source>
        <dbReference type="Pfam" id="PF22461"/>
    </source>
</evidence>
<dbReference type="Pfam" id="PF22461">
    <property type="entry name" value="SLBB_2"/>
    <property type="match status" value="1"/>
</dbReference>
<comment type="subcellular location">
    <subcellularLocation>
        <location evidence="1">Cell outer membrane</location>
        <topology evidence="1">Multi-pass membrane protein</topology>
    </subcellularLocation>
</comment>
<dbReference type="AlphaFoldDB" id="S9TG48"/>
<evidence type="ECO:0000256" key="9">
    <source>
        <dbReference type="ARBA" id="ARBA00023065"/>
    </source>
</evidence>
<proteinExistence type="inferred from homology"/>
<dbReference type="InterPro" id="IPR049712">
    <property type="entry name" value="Poly_export"/>
</dbReference>
<keyword evidence="14" id="KW-0449">Lipoprotein</keyword>
<evidence type="ECO:0000256" key="1">
    <source>
        <dbReference type="ARBA" id="ARBA00004571"/>
    </source>
</evidence>
<keyword evidence="8" id="KW-0625">Polysaccharide transport</keyword>
<dbReference type="InterPro" id="IPR003715">
    <property type="entry name" value="Poly_export_N"/>
</dbReference>
<gene>
    <name evidence="18" type="ORF">K678_12020</name>
</gene>
<dbReference type="PANTHER" id="PTHR33619:SF3">
    <property type="entry name" value="POLYSACCHARIDE EXPORT PROTEIN GFCE-RELATED"/>
    <property type="match status" value="1"/>
</dbReference>
<dbReference type="EMBL" id="AQPH01000047">
    <property type="protein sequence ID" value="EPY01231.1"/>
    <property type="molecule type" value="Genomic_DNA"/>
</dbReference>
<dbReference type="Proteomes" id="UP000015350">
    <property type="component" value="Unassembled WGS sequence"/>
</dbReference>
<dbReference type="GO" id="GO:0015159">
    <property type="term" value="F:polysaccharide transmembrane transporter activity"/>
    <property type="evidence" value="ECO:0007669"/>
    <property type="project" value="InterPro"/>
</dbReference>
<dbReference type="GO" id="GO:0009279">
    <property type="term" value="C:cell outer membrane"/>
    <property type="evidence" value="ECO:0007669"/>
    <property type="project" value="UniProtKB-SubCell"/>
</dbReference>
<evidence type="ECO:0000256" key="15">
    <source>
        <dbReference type="SAM" id="SignalP"/>
    </source>
</evidence>
<keyword evidence="5" id="KW-0762">Sugar transport</keyword>
<keyword evidence="4" id="KW-1134">Transmembrane beta strand</keyword>
<dbReference type="GO" id="GO:0046930">
    <property type="term" value="C:pore complex"/>
    <property type="evidence" value="ECO:0007669"/>
    <property type="project" value="UniProtKB-KW"/>
</dbReference>
<name>S9TG48_MAGFU</name>
<evidence type="ECO:0000256" key="4">
    <source>
        <dbReference type="ARBA" id="ARBA00022452"/>
    </source>
</evidence>
<comment type="caution">
    <text evidence="18">The sequence shown here is derived from an EMBL/GenBank/DDBJ whole genome shotgun (WGS) entry which is preliminary data.</text>
</comment>
<evidence type="ECO:0000256" key="7">
    <source>
        <dbReference type="ARBA" id="ARBA00022729"/>
    </source>
</evidence>
<keyword evidence="11" id="KW-0472">Membrane</keyword>
<keyword evidence="13" id="KW-0998">Cell outer membrane</keyword>
<keyword evidence="6" id="KW-0812">Transmembrane</keyword>
<evidence type="ECO:0000256" key="6">
    <source>
        <dbReference type="ARBA" id="ARBA00022692"/>
    </source>
</evidence>
<keyword evidence="10" id="KW-0626">Porin</keyword>
<evidence type="ECO:0000256" key="10">
    <source>
        <dbReference type="ARBA" id="ARBA00023114"/>
    </source>
</evidence>
<organism evidence="18 19">
    <name type="scientific">Magnetospirillum fulvum MGU-K5</name>
    <dbReference type="NCBI Taxonomy" id="1316936"/>
    <lineage>
        <taxon>Bacteria</taxon>
        <taxon>Pseudomonadati</taxon>
        <taxon>Pseudomonadota</taxon>
        <taxon>Alphaproteobacteria</taxon>
        <taxon>Rhodospirillales</taxon>
        <taxon>Rhodospirillaceae</taxon>
        <taxon>Magnetospirillum</taxon>
    </lineage>
</organism>
<evidence type="ECO:0000256" key="11">
    <source>
        <dbReference type="ARBA" id="ARBA00023136"/>
    </source>
</evidence>
<feature type="signal peptide" evidence="15">
    <location>
        <begin position="1"/>
        <end position="23"/>
    </location>
</feature>
<dbReference type="Gene3D" id="3.10.560.10">
    <property type="entry name" value="Outer membrane lipoprotein wza domain like"/>
    <property type="match status" value="1"/>
</dbReference>
<dbReference type="PANTHER" id="PTHR33619">
    <property type="entry name" value="POLYSACCHARIDE EXPORT PROTEIN GFCE-RELATED"/>
    <property type="match status" value="1"/>
</dbReference>
<evidence type="ECO:0000256" key="3">
    <source>
        <dbReference type="ARBA" id="ARBA00022448"/>
    </source>
</evidence>
<sequence>MRRRLYAVALGACAVAFVGPALATDTPYSLTAGDVLQITVWKEDGMDREVVVLPDDTISFPLVGTLAVRNKSTEDVRKEIVARLTPYVRDAVVTVAVKSPLGNAFNVIGQVNKPGELVVGRRTTVMQALSMAGGVTPYASHSAIIILRRSEAGEIAIPFPYDEVIRGRSLEHDIVLTPGDVVVVPAASLF</sequence>
<evidence type="ECO:0000256" key="12">
    <source>
        <dbReference type="ARBA" id="ARBA00023139"/>
    </source>
</evidence>
<keyword evidence="9" id="KW-0406">Ion transport</keyword>
<evidence type="ECO:0000256" key="2">
    <source>
        <dbReference type="ARBA" id="ARBA00009450"/>
    </source>
</evidence>
<evidence type="ECO:0000256" key="8">
    <source>
        <dbReference type="ARBA" id="ARBA00023047"/>
    </source>
</evidence>
<feature type="domain" description="Polysaccharide export protein N-terminal" evidence="16">
    <location>
        <begin position="24"/>
        <end position="98"/>
    </location>
</feature>
<reference evidence="18 19" key="1">
    <citation type="submission" date="2013-04" db="EMBL/GenBank/DDBJ databases">
        <authorList>
            <person name="Kuznetsov B."/>
            <person name="Ivanovsky R."/>
        </authorList>
    </citation>
    <scope>NUCLEOTIDE SEQUENCE [LARGE SCALE GENOMIC DNA]</scope>
    <source>
        <strain evidence="18 19">MGU-K5</strain>
    </source>
</reference>
<keyword evidence="12" id="KW-0564">Palmitate</keyword>